<feature type="domain" description="Transcription regulator TrmB N-terminal" evidence="1">
    <location>
        <begin position="16"/>
        <end position="80"/>
    </location>
</feature>
<dbReference type="SUPFAM" id="SSF46785">
    <property type="entry name" value="Winged helix' DNA-binding domain"/>
    <property type="match status" value="1"/>
</dbReference>
<dbReference type="Proteomes" id="UP001595821">
    <property type="component" value="Unassembled WGS sequence"/>
</dbReference>
<dbReference type="PANTHER" id="PTHR34293">
    <property type="entry name" value="HTH-TYPE TRANSCRIPTIONAL REGULATOR TRMBL2"/>
    <property type="match status" value="1"/>
</dbReference>
<name>A0ABD5NU87_9EURY</name>
<organism evidence="2 3">
    <name type="scientific">Natribaculum luteum</name>
    <dbReference type="NCBI Taxonomy" id="1586232"/>
    <lineage>
        <taxon>Archaea</taxon>
        <taxon>Methanobacteriati</taxon>
        <taxon>Methanobacteriota</taxon>
        <taxon>Stenosarchaea group</taxon>
        <taxon>Halobacteria</taxon>
        <taxon>Halobacteriales</taxon>
        <taxon>Natrialbaceae</taxon>
        <taxon>Natribaculum</taxon>
    </lineage>
</organism>
<dbReference type="GeneID" id="71852391"/>
<dbReference type="AlphaFoldDB" id="A0ABD5NU87"/>
<sequence length="255" mass="28190">MSPAPGEADALEAFEQLGLTSYEAKVFIALQQLGSGTARDVARVADVPRSQVYSVAESLEERGLLEVQQSSPIRYRPVSVDEARETLRERFESEQERAFEYVEEVREESVGQEAQEDIWTIRGRERVDDRVVDLVSDAREQVIFGTRLPSLLTDDIEDALEERATSGVDVFGISATTAVRERLEELSGVSTFSPPAFREDDERSGRIVLVDDDSLLLSVVDDDGSETAIWSSGSLFASVLIQLIEAGDETPAESR</sequence>
<dbReference type="RefSeq" id="WP_246971442.1">
    <property type="nucleotide sequence ID" value="NZ_CP095397.1"/>
</dbReference>
<accession>A0ABD5NU87</accession>
<dbReference type="Gene3D" id="1.10.10.10">
    <property type="entry name" value="Winged helix-like DNA-binding domain superfamily/Winged helix DNA-binding domain"/>
    <property type="match status" value="1"/>
</dbReference>
<evidence type="ECO:0000313" key="2">
    <source>
        <dbReference type="EMBL" id="MFC4245578.1"/>
    </source>
</evidence>
<comment type="caution">
    <text evidence="2">The sequence shown here is derived from an EMBL/GenBank/DDBJ whole genome shotgun (WGS) entry which is preliminary data.</text>
</comment>
<proteinExistence type="predicted"/>
<dbReference type="InterPro" id="IPR036390">
    <property type="entry name" value="WH_DNA-bd_sf"/>
</dbReference>
<dbReference type="InterPro" id="IPR002831">
    <property type="entry name" value="Tscrpt_reg_TrmB_N"/>
</dbReference>
<dbReference type="EMBL" id="JBHSDJ010000002">
    <property type="protein sequence ID" value="MFC4245578.1"/>
    <property type="molecule type" value="Genomic_DNA"/>
</dbReference>
<protein>
    <submittedName>
        <fullName evidence="2">TrmB family transcriptional regulator</fullName>
    </submittedName>
</protein>
<dbReference type="PANTHER" id="PTHR34293:SF1">
    <property type="entry name" value="HTH-TYPE TRANSCRIPTIONAL REGULATOR TRMBL2"/>
    <property type="match status" value="1"/>
</dbReference>
<dbReference type="Pfam" id="PF01978">
    <property type="entry name" value="TrmB"/>
    <property type="match status" value="1"/>
</dbReference>
<dbReference type="InterPro" id="IPR051797">
    <property type="entry name" value="TrmB-like"/>
</dbReference>
<reference evidence="2 3" key="1">
    <citation type="journal article" date="2014" name="Int. J. Syst. Evol. Microbiol.">
        <title>Complete genome sequence of Corynebacterium casei LMG S-19264T (=DSM 44701T), isolated from a smear-ripened cheese.</title>
        <authorList>
            <consortium name="US DOE Joint Genome Institute (JGI-PGF)"/>
            <person name="Walter F."/>
            <person name="Albersmeier A."/>
            <person name="Kalinowski J."/>
            <person name="Ruckert C."/>
        </authorList>
    </citation>
    <scope>NUCLEOTIDE SEQUENCE [LARGE SCALE GENOMIC DNA]</scope>
    <source>
        <strain evidence="2 3">IBRC-M 10912</strain>
    </source>
</reference>
<gene>
    <name evidence="2" type="ORF">ACFOZ7_00925</name>
</gene>
<evidence type="ECO:0000313" key="3">
    <source>
        <dbReference type="Proteomes" id="UP001595821"/>
    </source>
</evidence>
<dbReference type="InterPro" id="IPR036388">
    <property type="entry name" value="WH-like_DNA-bd_sf"/>
</dbReference>
<evidence type="ECO:0000259" key="1">
    <source>
        <dbReference type="Pfam" id="PF01978"/>
    </source>
</evidence>